<dbReference type="Gene3D" id="2.120.10.30">
    <property type="entry name" value="TolB, C-terminal domain"/>
    <property type="match status" value="1"/>
</dbReference>
<dbReference type="SUPFAM" id="SSF69304">
    <property type="entry name" value="Tricorn protease N-terminal domain"/>
    <property type="match status" value="1"/>
</dbReference>
<protein>
    <recommendedName>
        <fullName evidence="2">Hydrazine synthase alpha subunit middle domain-containing protein</fullName>
    </recommendedName>
</protein>
<feature type="chain" id="PRO_5045169441" description="Hydrazine synthase alpha subunit middle domain-containing protein" evidence="1">
    <location>
        <begin position="24"/>
        <end position="792"/>
    </location>
</feature>
<accession>A0ABT0C4H0</accession>
<comment type="caution">
    <text evidence="3">The sequence shown here is derived from an EMBL/GenBank/DDBJ whole genome shotgun (WGS) entry which is preliminary data.</text>
</comment>
<reference evidence="3 4" key="1">
    <citation type="submission" date="2022-03" db="EMBL/GenBank/DDBJ databases">
        <title>Parabacteroides sp. nov. isolated from swine feces.</title>
        <authorList>
            <person name="Bak J.E."/>
        </authorList>
    </citation>
    <scope>NUCLEOTIDE SEQUENCE [LARGE SCALE GENOMIC DNA]</scope>
    <source>
        <strain evidence="3 4">AGMB00274</strain>
    </source>
</reference>
<gene>
    <name evidence="3" type="ORF">MUN53_15025</name>
</gene>
<evidence type="ECO:0000313" key="3">
    <source>
        <dbReference type="EMBL" id="MCJ2381902.1"/>
    </source>
</evidence>
<evidence type="ECO:0000256" key="1">
    <source>
        <dbReference type="SAM" id="SignalP"/>
    </source>
</evidence>
<keyword evidence="1" id="KW-0732">Signal</keyword>
<evidence type="ECO:0000313" key="4">
    <source>
        <dbReference type="Proteomes" id="UP001165444"/>
    </source>
</evidence>
<dbReference type="InterPro" id="IPR011042">
    <property type="entry name" value="6-blade_b-propeller_TolB-like"/>
</dbReference>
<feature type="signal peptide" evidence="1">
    <location>
        <begin position="1"/>
        <end position="23"/>
    </location>
</feature>
<evidence type="ECO:0000259" key="2">
    <source>
        <dbReference type="Pfam" id="PF18582"/>
    </source>
</evidence>
<dbReference type="Pfam" id="PF18582">
    <property type="entry name" value="HZS_alpha"/>
    <property type="match status" value="1"/>
</dbReference>
<dbReference type="EMBL" id="JAKZMM010000047">
    <property type="protein sequence ID" value="MCJ2381902.1"/>
    <property type="molecule type" value="Genomic_DNA"/>
</dbReference>
<organism evidence="3 4">
    <name type="scientific">Parabacteroides faecalis</name>
    <dbReference type="NCBI Taxonomy" id="2924040"/>
    <lineage>
        <taxon>Bacteria</taxon>
        <taxon>Pseudomonadati</taxon>
        <taxon>Bacteroidota</taxon>
        <taxon>Bacteroidia</taxon>
        <taxon>Bacteroidales</taxon>
        <taxon>Tannerellaceae</taxon>
        <taxon>Parabacteroides</taxon>
    </lineage>
</organism>
<sequence length="792" mass="89312">MKHSLFLSCCLAVCASGVFPVMAQTFSNGLPAKQIVLSQKAREALKGKQILYIEREQYAPDHHNTATLFQPGEINEASFAPGGAMRVYDVDSGKIRTLIETTEGVVRDPEISFDGQKVLFSMRQHPKDSYHLYEMNIDGSGLRQLTFAEGVSDIDPIYLPDGNIIFTSTRQPKYCMCNRHIMGNLFRMEADGANITQIGVSTLFEGHASLLSDGRVLYDRWEYVDRNFGDAQGLWVVNPDGTKHAIYYGNNTASPGGVIDGRQIPNSDLVVCTFTSCHERPWGAMAIIDRRKGVDNEAALVDIWPKESAKWVGNGNLDSFKGVGTFYEDPFPLDENNFLVSRTIWVKPGGWNITDAKSGIYYVNRDGTEELLLEGNQSLFDPMLVEARQKPVSIPMMRNFTAEEGQFYVENVYEGTHMAGVKPGSVKYLRVVESPEKRTWTVRGWFGEGEQAPGMNWHSFENKQILGEVPVEEDGSASFMVPAGKHVYFQLLDKDKKMIQSMRSGVSLMPGEVNGCIGCHEDRLATVPMGGQRPIALNRKPNKLQPWMGEEPHKFSFMEEVQPILDKHCMKCHDFDRNNRKKLVLARDKNPFFNAAYINLYVSKAVHLVGGGPAAIQQAYSWGSHASKLTEIIDGDHGSIRLSQKEKEILYTWMDLNGVYYPVYESSFSDHWAGRCPLTDEEVKQLSELTGLDFGRLNSWTRTQPAQISFDRPEESPCLDVIRNDKEKYKKAVSILKEGRKRLKETPRGDIEKDLIPCEKHQGQLRKYAVRLEENLKSNCSIAEGDKYYDPK</sequence>
<name>A0ABT0C4H0_9BACT</name>
<proteinExistence type="predicted"/>
<feature type="domain" description="Hydrazine synthase alpha subunit middle" evidence="2">
    <location>
        <begin position="424"/>
        <end position="521"/>
    </location>
</feature>
<keyword evidence="4" id="KW-1185">Reference proteome</keyword>
<dbReference type="InterPro" id="IPR040698">
    <property type="entry name" value="HZS_alpha_mid"/>
</dbReference>
<dbReference type="Proteomes" id="UP001165444">
    <property type="component" value="Unassembled WGS sequence"/>
</dbReference>
<dbReference type="RefSeq" id="WP_243326324.1">
    <property type="nucleotide sequence ID" value="NZ_JAKZMM010000047.1"/>
</dbReference>